<protein>
    <submittedName>
        <fullName evidence="1">Uncharacterized protein</fullName>
    </submittedName>
</protein>
<proteinExistence type="predicted"/>
<evidence type="ECO:0000313" key="1">
    <source>
        <dbReference type="EMBL" id="MBP1043025.1"/>
    </source>
</evidence>
<keyword evidence="2" id="KW-1185">Reference proteome</keyword>
<dbReference type="AlphaFoldDB" id="A0A940P8I4"/>
<evidence type="ECO:0000313" key="2">
    <source>
        <dbReference type="Proteomes" id="UP000674938"/>
    </source>
</evidence>
<name>A0A940P8I4_9ENTE</name>
<gene>
    <name evidence="1" type="ORF">I6N95_18580</name>
</gene>
<dbReference type="RefSeq" id="WP_209530836.1">
    <property type="nucleotide sequence ID" value="NZ_JAEEGA010000013.1"/>
</dbReference>
<organism evidence="1 2">
    <name type="scientific">Vagococcus allomyrinae</name>
    <dbReference type="NCBI Taxonomy" id="2794353"/>
    <lineage>
        <taxon>Bacteria</taxon>
        <taxon>Bacillati</taxon>
        <taxon>Bacillota</taxon>
        <taxon>Bacilli</taxon>
        <taxon>Lactobacillales</taxon>
        <taxon>Enterococcaceae</taxon>
        <taxon>Vagococcus</taxon>
    </lineage>
</organism>
<sequence>MAYRENIEELLLEEARKELPPLVSHTKNYPSFDQQDVMDTATTLIENNSLRASYHFHYKDLCTITFKPTPI</sequence>
<accession>A0A940P8I4</accession>
<comment type="caution">
    <text evidence="1">The sequence shown here is derived from an EMBL/GenBank/DDBJ whole genome shotgun (WGS) entry which is preliminary data.</text>
</comment>
<dbReference type="Proteomes" id="UP000674938">
    <property type="component" value="Unassembled WGS sequence"/>
</dbReference>
<reference evidence="1" key="1">
    <citation type="submission" date="2020-12" db="EMBL/GenBank/DDBJ databases">
        <title>Vagococcus allomyrinae sp. nov. and Enterococcus lavae sp. nov., isolated from the larvae of Allomyrina dichotoma.</title>
        <authorList>
            <person name="Lee S.D."/>
        </authorList>
    </citation>
    <scope>NUCLEOTIDE SEQUENCE</scope>
    <source>
        <strain evidence="1">BWB3-3</strain>
    </source>
</reference>
<dbReference type="EMBL" id="JAEEGA010000013">
    <property type="protein sequence ID" value="MBP1043025.1"/>
    <property type="molecule type" value="Genomic_DNA"/>
</dbReference>